<dbReference type="Gene3D" id="1.10.15.40">
    <property type="entry name" value="Electron transport complex subunit B, putative Fe-S cluster"/>
    <property type="match status" value="1"/>
</dbReference>
<dbReference type="InterPro" id="IPR007202">
    <property type="entry name" value="4Fe-4S_dom"/>
</dbReference>
<keyword evidence="3 10" id="KW-0479">Metal-binding</keyword>
<feature type="binding site" evidence="10 11">
    <location>
        <position position="115"/>
    </location>
    <ligand>
        <name>[4Fe-4S] cluster</name>
        <dbReference type="ChEBI" id="CHEBI:49883"/>
        <label>2</label>
    </ligand>
</feature>
<feature type="domain" description="4Fe-4S" evidence="13">
    <location>
        <begin position="28"/>
        <end position="87"/>
    </location>
</feature>
<evidence type="ECO:0000256" key="11">
    <source>
        <dbReference type="PIRSR" id="PIRSR005784-1"/>
    </source>
</evidence>
<dbReference type="InterPro" id="IPR017900">
    <property type="entry name" value="4Fe4S_Fe_S_CS"/>
</dbReference>
<comment type="subcellular location">
    <subcellularLocation>
        <location evidence="10">Cell inner membrane</location>
    </subcellularLocation>
</comment>
<evidence type="ECO:0000259" key="13">
    <source>
        <dbReference type="PROSITE" id="PS51656"/>
    </source>
</evidence>
<reference evidence="14" key="1">
    <citation type="submission" date="2024-06" db="EMBL/GenBank/DDBJ databases">
        <title>Unveiling Genomic Reduction in Obligate Endosymbionts Buchnera of Aphids: Insights from Phylogenomic Comparative Analysis with Novel Genome Data and Co-obligate Endosymbionts.</title>
        <authorList>
            <person name="Lu C."/>
            <person name="Zou T."/>
            <person name="Liu Q."/>
            <person name="Huang X."/>
        </authorList>
    </citation>
    <scope>NUCLEOTIDE SEQUENCE</scope>
    <source>
        <strain evidence="14">Aphau13</strain>
    </source>
</reference>
<keyword evidence="2 10" id="KW-0004">4Fe-4S</keyword>
<protein>
    <recommendedName>
        <fullName evidence="10">Ion-translocating oxidoreductase complex subunit B</fullName>
        <ecNumber evidence="10">7.-.-.-</ecNumber>
    </recommendedName>
    <alternativeName>
        <fullName evidence="10">Rnf electron transport complex subunit B</fullName>
    </alternativeName>
</protein>
<gene>
    <name evidence="10" type="primary">rnfB</name>
    <name evidence="14" type="ORF">RJT31_00580</name>
</gene>
<feature type="binding site" evidence="10 11">
    <location>
        <position position="125"/>
    </location>
    <ligand>
        <name>[4Fe-4S] cluster</name>
        <dbReference type="ChEBI" id="CHEBI:49883"/>
        <label>3</label>
    </ligand>
</feature>
<dbReference type="PROSITE" id="PS00198">
    <property type="entry name" value="4FE4S_FER_1"/>
    <property type="match status" value="1"/>
</dbReference>
<feature type="binding site" evidence="10 11">
    <location>
        <position position="145"/>
    </location>
    <ligand>
        <name>[4Fe-4S] cluster</name>
        <dbReference type="ChEBI" id="CHEBI:49883"/>
        <label>3</label>
    </ligand>
</feature>
<dbReference type="GO" id="GO:0009055">
    <property type="term" value="F:electron transfer activity"/>
    <property type="evidence" value="ECO:0007669"/>
    <property type="project" value="InterPro"/>
</dbReference>
<comment type="cofactor">
    <cofactor evidence="10 11">
        <name>[4Fe-4S] cluster</name>
        <dbReference type="ChEBI" id="CHEBI:49883"/>
    </cofactor>
    <text evidence="10 11">Binds 3 [4Fe-4S] clusters.</text>
</comment>
<feature type="binding site" evidence="10 11">
    <location>
        <position position="48"/>
    </location>
    <ligand>
        <name>[4Fe-4S] cluster</name>
        <dbReference type="ChEBI" id="CHEBI:49883"/>
        <label>1</label>
    </ligand>
</feature>
<dbReference type="GO" id="GO:0051539">
    <property type="term" value="F:4 iron, 4 sulfur cluster binding"/>
    <property type="evidence" value="ECO:0007669"/>
    <property type="project" value="UniProtKB-UniRule"/>
</dbReference>
<dbReference type="EMBL" id="CP135018">
    <property type="protein sequence ID" value="XAJ81131.1"/>
    <property type="molecule type" value="Genomic_DNA"/>
</dbReference>
<dbReference type="RefSeq" id="WP_348769586.1">
    <property type="nucleotide sequence ID" value="NZ_CP135018.1"/>
</dbReference>
<evidence type="ECO:0000256" key="3">
    <source>
        <dbReference type="ARBA" id="ARBA00022723"/>
    </source>
</evidence>
<dbReference type="PANTHER" id="PTHR43560:SF1">
    <property type="entry name" value="ION-TRANSLOCATING OXIDOREDUCTASE COMPLEX SUBUNIT B"/>
    <property type="match status" value="1"/>
</dbReference>
<evidence type="ECO:0000256" key="8">
    <source>
        <dbReference type="ARBA" id="ARBA00023014"/>
    </source>
</evidence>
<keyword evidence="8 10" id="KW-0411">Iron-sulfur</keyword>
<evidence type="ECO:0000256" key="1">
    <source>
        <dbReference type="ARBA" id="ARBA00022448"/>
    </source>
</evidence>
<dbReference type="PANTHER" id="PTHR43560">
    <property type="entry name" value="ION-TRANSLOCATING OXIDOREDUCTASE COMPLEX SUBUNIT B"/>
    <property type="match status" value="1"/>
</dbReference>
<evidence type="ECO:0000256" key="9">
    <source>
        <dbReference type="ARBA" id="ARBA00023136"/>
    </source>
</evidence>
<dbReference type="PROSITE" id="PS51379">
    <property type="entry name" value="4FE4S_FER_2"/>
    <property type="match status" value="2"/>
</dbReference>
<keyword evidence="1 10" id="KW-0813">Transport</keyword>
<feature type="domain" description="4Fe-4S ferredoxin-type" evidence="12">
    <location>
        <begin position="106"/>
        <end position="135"/>
    </location>
</feature>
<keyword evidence="9 10" id="KW-0472">Membrane</keyword>
<dbReference type="GO" id="GO:0046872">
    <property type="term" value="F:metal ion binding"/>
    <property type="evidence" value="ECO:0007669"/>
    <property type="project" value="UniProtKB-KW"/>
</dbReference>
<dbReference type="Gene3D" id="3.30.70.20">
    <property type="match status" value="1"/>
</dbReference>
<accession>A0AAU6W616</accession>
<proteinExistence type="inferred from homology"/>
<dbReference type="GO" id="GO:0005886">
    <property type="term" value="C:plasma membrane"/>
    <property type="evidence" value="ECO:0007669"/>
    <property type="project" value="UniProtKB-SubCell"/>
</dbReference>
<dbReference type="PIRSF" id="PIRSF005784">
    <property type="entry name" value="Elect_transpt_RnfB"/>
    <property type="match status" value="1"/>
</dbReference>
<evidence type="ECO:0000256" key="7">
    <source>
        <dbReference type="ARBA" id="ARBA00023004"/>
    </source>
</evidence>
<dbReference type="NCBIfam" id="TIGR01944">
    <property type="entry name" value="rnfB"/>
    <property type="match status" value="1"/>
</dbReference>
<comment type="similarity">
    <text evidence="10">Belongs to the 4Fe4S bacterial-type ferredoxin family. RnfB subfamily.</text>
</comment>
<dbReference type="EC" id="7.-.-.-" evidence="10"/>
<feature type="binding site" evidence="10 11">
    <location>
        <position position="118"/>
    </location>
    <ligand>
        <name>[4Fe-4S] cluster</name>
        <dbReference type="ChEBI" id="CHEBI:49883"/>
        <label>2</label>
    </ligand>
</feature>
<name>A0AAU6W616_9GAMM</name>
<feature type="binding site" evidence="10 11">
    <location>
        <position position="151"/>
    </location>
    <ligand>
        <name>[4Fe-4S] cluster</name>
        <dbReference type="ChEBI" id="CHEBI:49883"/>
        <label>3</label>
    </ligand>
</feature>
<keyword evidence="10" id="KW-1003">Cell membrane</keyword>
<dbReference type="InterPro" id="IPR017896">
    <property type="entry name" value="4Fe4S_Fe-S-bd"/>
</dbReference>
<dbReference type="GO" id="GO:0022900">
    <property type="term" value="P:electron transport chain"/>
    <property type="evidence" value="ECO:0007669"/>
    <property type="project" value="UniProtKB-UniRule"/>
</dbReference>
<evidence type="ECO:0000313" key="14">
    <source>
        <dbReference type="EMBL" id="XAJ81131.1"/>
    </source>
</evidence>
<evidence type="ECO:0000256" key="5">
    <source>
        <dbReference type="ARBA" id="ARBA00022967"/>
    </source>
</evidence>
<dbReference type="InterPro" id="IPR010207">
    <property type="entry name" value="Elect_transpt_cplx_RnfB/RsxB"/>
</dbReference>
<feature type="binding site" evidence="10 11">
    <location>
        <position position="53"/>
    </location>
    <ligand>
        <name>[4Fe-4S] cluster</name>
        <dbReference type="ChEBI" id="CHEBI:49883"/>
        <label>1</label>
    </ligand>
</feature>
<dbReference type="Pfam" id="PF14697">
    <property type="entry name" value="Fer4_21"/>
    <property type="match status" value="1"/>
</dbReference>
<comment type="caution">
    <text evidence="10">Lacks conserved residue(s) required for the propagation of feature annotation.</text>
</comment>
<feature type="binding site" evidence="10 11">
    <location>
        <position position="148"/>
    </location>
    <ligand>
        <name>[4Fe-4S] cluster</name>
        <dbReference type="ChEBI" id="CHEBI:49883"/>
        <label>3</label>
    </ligand>
</feature>
<dbReference type="SUPFAM" id="SSF54862">
    <property type="entry name" value="4Fe-4S ferredoxins"/>
    <property type="match status" value="1"/>
</dbReference>
<evidence type="ECO:0000256" key="4">
    <source>
        <dbReference type="ARBA" id="ARBA00022737"/>
    </source>
</evidence>
<dbReference type="HAMAP" id="MF_00463">
    <property type="entry name" value="RsxB_RnfB"/>
    <property type="match status" value="1"/>
</dbReference>
<feature type="binding site" evidence="10 11">
    <location>
        <position position="70"/>
    </location>
    <ligand>
        <name>[4Fe-4S] cluster</name>
        <dbReference type="ChEBI" id="CHEBI:49883"/>
        <label>1</label>
    </ligand>
</feature>
<evidence type="ECO:0000256" key="2">
    <source>
        <dbReference type="ARBA" id="ARBA00022485"/>
    </source>
</evidence>
<keyword evidence="7 10" id="KW-0408">Iron</keyword>
<dbReference type="InterPro" id="IPR050395">
    <property type="entry name" value="4Fe4S_Ferredoxin_RnfB"/>
</dbReference>
<keyword evidence="4 10" id="KW-0677">Repeat</keyword>
<organism evidence="14">
    <name type="scientific">Buchnera aphidicola</name>
    <name type="common">Aphis aurantii</name>
    <dbReference type="NCBI Taxonomy" id="1470492"/>
    <lineage>
        <taxon>Bacteria</taxon>
        <taxon>Pseudomonadati</taxon>
        <taxon>Pseudomonadota</taxon>
        <taxon>Gammaproteobacteria</taxon>
        <taxon>Enterobacterales</taxon>
        <taxon>Erwiniaceae</taxon>
        <taxon>Buchnera</taxon>
    </lineage>
</organism>
<feature type="binding site" evidence="10 11">
    <location>
        <position position="121"/>
    </location>
    <ligand>
        <name>[4Fe-4S] cluster</name>
        <dbReference type="ChEBI" id="CHEBI:49883"/>
        <label>2</label>
    </ligand>
</feature>
<dbReference type="InterPro" id="IPR016463">
    <property type="entry name" value="RnfB/RsxB_Proteobac"/>
</dbReference>
<feature type="binding site" evidence="10 11">
    <location>
        <position position="45"/>
    </location>
    <ligand>
        <name>[4Fe-4S] cluster</name>
        <dbReference type="ChEBI" id="CHEBI:49883"/>
        <label>1</label>
    </ligand>
</feature>
<dbReference type="AlphaFoldDB" id="A0AAU6W616"/>
<evidence type="ECO:0000256" key="6">
    <source>
        <dbReference type="ARBA" id="ARBA00022982"/>
    </source>
</evidence>
<evidence type="ECO:0000256" key="10">
    <source>
        <dbReference type="HAMAP-Rule" id="MF_00463"/>
    </source>
</evidence>
<evidence type="ECO:0000259" key="12">
    <source>
        <dbReference type="PROSITE" id="PS51379"/>
    </source>
</evidence>
<keyword evidence="6 10" id="KW-0249">Electron transport</keyword>
<dbReference type="PROSITE" id="PS51656">
    <property type="entry name" value="4FE4S"/>
    <property type="match status" value="1"/>
</dbReference>
<keyword evidence="5 10" id="KW-1278">Translocase</keyword>
<feature type="domain" description="4Fe-4S ferredoxin-type" evidence="12">
    <location>
        <begin position="136"/>
        <end position="165"/>
    </location>
</feature>
<comment type="function">
    <text evidence="10">Part of a membrane-bound complex that couples electron transfer with translocation of ions across the membrane.</text>
</comment>
<feature type="region of interest" description="Hydrophobic" evidence="10">
    <location>
        <begin position="1"/>
        <end position="22"/>
    </location>
</feature>
<dbReference type="Pfam" id="PF04060">
    <property type="entry name" value="FeS"/>
    <property type="match status" value="1"/>
</dbReference>
<feature type="binding site" evidence="10 11">
    <location>
        <position position="155"/>
    </location>
    <ligand>
        <name>[4Fe-4S] cluster</name>
        <dbReference type="ChEBI" id="CHEBI:49883"/>
        <label>2</label>
    </ligand>
</feature>
<keyword evidence="10" id="KW-0997">Cell inner membrane</keyword>
<comment type="subunit">
    <text evidence="10">The complex is composed of six subunits: RnfA, RnfB, RnfC, RnfD, RnfE and RnfG.</text>
</comment>
<sequence length="169" mass="18698">MIIITVFSLLSFLLGFILSYTNYIFPIKIDPVINKVNSILPQSQCAQCGYAGCYPYAKAIIEKNEKTDKCIPGGVEVISKINKLLNLNDSIEIEEINIQNTPVVYTTVKIDEKNCVGCSKCASFCPVDAIVGAPSFMHTVVQEFCTGCNICLFHCPTNCIKIIKEDRLC</sequence>